<keyword evidence="5" id="KW-0472">Membrane</keyword>
<name>A0A6J4V0C8_9BACT</name>
<evidence type="ECO:0000256" key="2">
    <source>
        <dbReference type="ARBA" id="ARBA00022475"/>
    </source>
</evidence>
<dbReference type="Gene3D" id="3.40.50.300">
    <property type="entry name" value="P-loop containing nucleotide triphosphate hydrolases"/>
    <property type="match status" value="1"/>
</dbReference>
<dbReference type="InterPro" id="IPR013611">
    <property type="entry name" value="Transp-assoc_OB_typ2"/>
</dbReference>
<dbReference type="PANTHER" id="PTHR43875">
    <property type="entry name" value="MALTODEXTRIN IMPORT ATP-BINDING PROTEIN MSMX"/>
    <property type="match status" value="1"/>
</dbReference>
<dbReference type="GO" id="GO:0055052">
    <property type="term" value="C:ATP-binding cassette (ABC) transporter complex, substrate-binding subunit-containing"/>
    <property type="evidence" value="ECO:0007669"/>
    <property type="project" value="TreeGrafter"/>
</dbReference>
<dbReference type="PROSITE" id="PS50893">
    <property type="entry name" value="ABC_TRANSPORTER_2"/>
    <property type="match status" value="1"/>
</dbReference>
<dbReference type="InterPro" id="IPR047641">
    <property type="entry name" value="ABC_transpr_MalK/UgpC-like"/>
</dbReference>
<dbReference type="AlphaFoldDB" id="A0A6J4V0C8"/>
<dbReference type="PANTHER" id="PTHR43875:SF1">
    <property type="entry name" value="OSMOPROTECTIVE COMPOUNDS UPTAKE ATP-BINDING PROTEIN GGTA"/>
    <property type="match status" value="1"/>
</dbReference>
<dbReference type="EMBL" id="CADCWE010000267">
    <property type="protein sequence ID" value="CAA9565802.1"/>
    <property type="molecule type" value="Genomic_DNA"/>
</dbReference>
<dbReference type="SUPFAM" id="SSF52540">
    <property type="entry name" value="P-loop containing nucleoside triphosphate hydrolases"/>
    <property type="match status" value="1"/>
</dbReference>
<evidence type="ECO:0000256" key="5">
    <source>
        <dbReference type="ARBA" id="ARBA00023136"/>
    </source>
</evidence>
<feature type="domain" description="ABC transporter" evidence="6">
    <location>
        <begin position="9"/>
        <end position="239"/>
    </location>
</feature>
<keyword evidence="4" id="KW-0067">ATP-binding</keyword>
<evidence type="ECO:0000256" key="3">
    <source>
        <dbReference type="ARBA" id="ARBA00022741"/>
    </source>
</evidence>
<dbReference type="GO" id="GO:0016887">
    <property type="term" value="F:ATP hydrolysis activity"/>
    <property type="evidence" value="ECO:0007669"/>
    <property type="project" value="InterPro"/>
</dbReference>
<reference evidence="7" key="1">
    <citation type="submission" date="2020-02" db="EMBL/GenBank/DDBJ databases">
        <authorList>
            <person name="Meier V. D."/>
        </authorList>
    </citation>
    <scope>NUCLEOTIDE SEQUENCE</scope>
    <source>
        <strain evidence="7">AVDCRST_MAG73</strain>
    </source>
</reference>
<dbReference type="InterPro" id="IPR015853">
    <property type="entry name" value="ABC_transpr_FbpC"/>
</dbReference>
<dbReference type="Pfam" id="PF08402">
    <property type="entry name" value="TOBE_2"/>
    <property type="match status" value="1"/>
</dbReference>
<dbReference type="Pfam" id="PF00005">
    <property type="entry name" value="ABC_tran"/>
    <property type="match status" value="1"/>
</dbReference>
<organism evidence="7">
    <name type="scientific">uncultured Thermomicrobiales bacterium</name>
    <dbReference type="NCBI Taxonomy" id="1645740"/>
    <lineage>
        <taxon>Bacteria</taxon>
        <taxon>Pseudomonadati</taxon>
        <taxon>Thermomicrobiota</taxon>
        <taxon>Thermomicrobia</taxon>
        <taxon>Thermomicrobiales</taxon>
        <taxon>environmental samples</taxon>
    </lineage>
</organism>
<protein>
    <recommendedName>
        <fullName evidence="6">ABC transporter domain-containing protein</fullName>
    </recommendedName>
</protein>
<keyword evidence="2" id="KW-1003">Cell membrane</keyword>
<dbReference type="InterPro" id="IPR017871">
    <property type="entry name" value="ABC_transporter-like_CS"/>
</dbReference>
<dbReference type="SMART" id="SM00382">
    <property type="entry name" value="AAA"/>
    <property type="match status" value="1"/>
</dbReference>
<dbReference type="Gene3D" id="2.40.50.100">
    <property type="match status" value="1"/>
</dbReference>
<keyword evidence="1" id="KW-0813">Transport</keyword>
<dbReference type="Gene3D" id="2.40.50.140">
    <property type="entry name" value="Nucleic acid-binding proteins"/>
    <property type="match status" value="1"/>
</dbReference>
<keyword evidence="3" id="KW-0547">Nucleotide-binding</keyword>
<proteinExistence type="predicted"/>
<evidence type="ECO:0000313" key="7">
    <source>
        <dbReference type="EMBL" id="CAA9565802.1"/>
    </source>
</evidence>
<dbReference type="InterPro" id="IPR003439">
    <property type="entry name" value="ABC_transporter-like_ATP-bd"/>
</dbReference>
<dbReference type="GO" id="GO:0005524">
    <property type="term" value="F:ATP binding"/>
    <property type="evidence" value="ECO:0007669"/>
    <property type="project" value="UniProtKB-KW"/>
</dbReference>
<evidence type="ECO:0000256" key="1">
    <source>
        <dbReference type="ARBA" id="ARBA00022448"/>
    </source>
</evidence>
<evidence type="ECO:0000259" key="6">
    <source>
        <dbReference type="PROSITE" id="PS50893"/>
    </source>
</evidence>
<dbReference type="InterPro" id="IPR008995">
    <property type="entry name" value="Mo/tungstate-bd_C_term_dom"/>
</dbReference>
<dbReference type="CDD" id="cd03259">
    <property type="entry name" value="ABC_Carb_Solutes_like"/>
    <property type="match status" value="1"/>
</dbReference>
<sequence>MPDSGGAVLEFRGIAKTYGERPLLAGLDLAVPAGDFLVIYGPPASGKSVLLRLLMGLETPTSGQVWLRGVDATPIAAAERNIGYVPQSFALYPHLSVRDNIAYPLQLAGTPKADREAIVRRAATMLKIGELLGKRPDQLSGGQKQRVAIARGIAKETEIFVLDDPLAGLDFKLREQLVDDLKVLQEETRATFVYTTSDPIEALTLADNLAVLVDGRIVEAGEPERLYRSPAHLRTMELVGFPRTNFVPGTLRGADGALRCETPLFVAAMRPESDARQEPGEWSVSVGMRPEDVVLVEERTRSSLAAEWLPFSATVTLREDLGGEEIVYLDAGGTPLTTVIRHHAGQANPDLGQRVDLAVRVSDLLVFDAGSGRRIARGIETSNG</sequence>
<evidence type="ECO:0000256" key="4">
    <source>
        <dbReference type="ARBA" id="ARBA00022840"/>
    </source>
</evidence>
<gene>
    <name evidence="7" type="ORF">AVDCRST_MAG73-4147</name>
</gene>
<dbReference type="SUPFAM" id="SSF50331">
    <property type="entry name" value="MOP-like"/>
    <property type="match status" value="1"/>
</dbReference>
<dbReference type="PROSITE" id="PS00211">
    <property type="entry name" value="ABC_TRANSPORTER_1"/>
    <property type="match status" value="1"/>
</dbReference>
<accession>A0A6J4V0C8</accession>
<dbReference type="InterPro" id="IPR012340">
    <property type="entry name" value="NA-bd_OB-fold"/>
</dbReference>
<dbReference type="InterPro" id="IPR003593">
    <property type="entry name" value="AAA+_ATPase"/>
</dbReference>
<dbReference type="InterPro" id="IPR027417">
    <property type="entry name" value="P-loop_NTPase"/>
</dbReference>
<dbReference type="GO" id="GO:0015408">
    <property type="term" value="F:ABC-type ferric iron transporter activity"/>
    <property type="evidence" value="ECO:0007669"/>
    <property type="project" value="InterPro"/>
</dbReference>